<dbReference type="Gene3D" id="3.90.1150.10">
    <property type="entry name" value="Aspartate Aminotransferase, domain 1"/>
    <property type="match status" value="1"/>
</dbReference>
<sequence length="361" mass="38161">MPVPLFDTKTPQAPLRDDLRAAIDSVLERGTFILGPDVTAFEGEFAAYLGARHAVGVANGTEAITIALRAMGVGPGDEVIVPSFTFYASAEAIPPTGARPVFCDVDPETFCITPETVRAVMTPRTKAVVAVHLFGNVAPVAEIEALGVPVLEDAAQAAGSRTTAGRPGAIGTIATFSFFPSKNLGGFGDGGAITTNDDALAERVRMLRFHGSRDKQTFELIGHNSRLDELQAAVLRVQLPHLDGWSDGRRAAAGFYEAEGLGELVSLPRVVDGGEPAWHLYVIRHERVDALAAALSKAGIGNKVYYRVPAHQQPSMREWAAGAVLPGTDEAARTHLAVPISPVMAREQASEVVEAVRAALA</sequence>
<dbReference type="InterPro" id="IPR015421">
    <property type="entry name" value="PyrdxlP-dep_Trfase_major"/>
</dbReference>
<dbReference type="EMBL" id="CADCVL010000384">
    <property type="protein sequence ID" value="CAA9495760.1"/>
    <property type="molecule type" value="Genomic_DNA"/>
</dbReference>
<evidence type="ECO:0000313" key="6">
    <source>
        <dbReference type="EMBL" id="CAA9495760.1"/>
    </source>
</evidence>
<feature type="active site" description="Proton acceptor" evidence="3">
    <location>
        <position position="182"/>
    </location>
</feature>
<dbReference type="PANTHER" id="PTHR30244">
    <property type="entry name" value="TRANSAMINASE"/>
    <property type="match status" value="1"/>
</dbReference>
<organism evidence="6">
    <name type="scientific">uncultured Solirubrobacteraceae bacterium</name>
    <dbReference type="NCBI Taxonomy" id="1162706"/>
    <lineage>
        <taxon>Bacteria</taxon>
        <taxon>Bacillati</taxon>
        <taxon>Actinomycetota</taxon>
        <taxon>Thermoleophilia</taxon>
        <taxon>Solirubrobacterales</taxon>
        <taxon>Solirubrobacteraceae</taxon>
        <taxon>environmental samples</taxon>
    </lineage>
</organism>
<dbReference type="AlphaFoldDB" id="A0A6J4SLT6"/>
<dbReference type="PIRSF" id="PIRSF000390">
    <property type="entry name" value="PLP_StrS"/>
    <property type="match status" value="1"/>
</dbReference>
<dbReference type="InterPro" id="IPR000653">
    <property type="entry name" value="DegT/StrS_aminotransferase"/>
</dbReference>
<evidence type="ECO:0000256" key="5">
    <source>
        <dbReference type="RuleBase" id="RU004508"/>
    </source>
</evidence>
<dbReference type="Pfam" id="PF01041">
    <property type="entry name" value="DegT_DnrJ_EryC1"/>
    <property type="match status" value="1"/>
</dbReference>
<dbReference type="PANTHER" id="PTHR30244:SF36">
    <property type="entry name" value="3-OXO-GLUCOSE-6-PHOSPHATE:GLUTAMATE AMINOTRANSFERASE"/>
    <property type="match status" value="1"/>
</dbReference>
<dbReference type="SUPFAM" id="SSF53383">
    <property type="entry name" value="PLP-dependent transferases"/>
    <property type="match status" value="1"/>
</dbReference>
<comment type="similarity">
    <text evidence="2 5">Belongs to the DegT/DnrJ/EryC1 family.</text>
</comment>
<dbReference type="InterPro" id="IPR015424">
    <property type="entry name" value="PyrdxlP-dep_Trfase"/>
</dbReference>
<evidence type="ECO:0000256" key="3">
    <source>
        <dbReference type="PIRSR" id="PIRSR000390-1"/>
    </source>
</evidence>
<dbReference type="InterPro" id="IPR015422">
    <property type="entry name" value="PyrdxlP-dep_Trfase_small"/>
</dbReference>
<evidence type="ECO:0000256" key="4">
    <source>
        <dbReference type="PIRSR" id="PIRSR000390-2"/>
    </source>
</evidence>
<evidence type="ECO:0000256" key="1">
    <source>
        <dbReference type="ARBA" id="ARBA00022898"/>
    </source>
</evidence>
<evidence type="ECO:0000256" key="2">
    <source>
        <dbReference type="ARBA" id="ARBA00037999"/>
    </source>
</evidence>
<dbReference type="GO" id="GO:0030170">
    <property type="term" value="F:pyridoxal phosphate binding"/>
    <property type="evidence" value="ECO:0007669"/>
    <property type="project" value="TreeGrafter"/>
</dbReference>
<dbReference type="GO" id="GO:0000271">
    <property type="term" value="P:polysaccharide biosynthetic process"/>
    <property type="evidence" value="ECO:0007669"/>
    <property type="project" value="TreeGrafter"/>
</dbReference>
<gene>
    <name evidence="6" type="ORF">AVDCRST_MAG65-2274</name>
</gene>
<name>A0A6J4SLT6_9ACTN</name>
<dbReference type="GO" id="GO:0008483">
    <property type="term" value="F:transaminase activity"/>
    <property type="evidence" value="ECO:0007669"/>
    <property type="project" value="TreeGrafter"/>
</dbReference>
<dbReference type="Gene3D" id="3.40.640.10">
    <property type="entry name" value="Type I PLP-dependent aspartate aminotransferase-like (Major domain)"/>
    <property type="match status" value="1"/>
</dbReference>
<protein>
    <submittedName>
        <fullName evidence="6">Pleiotropic regulatory protein</fullName>
    </submittedName>
</protein>
<accession>A0A6J4SLT6</accession>
<keyword evidence="1 4" id="KW-0663">Pyridoxal phosphate</keyword>
<dbReference type="CDD" id="cd00616">
    <property type="entry name" value="AHBA_syn"/>
    <property type="match status" value="1"/>
</dbReference>
<reference evidence="6" key="1">
    <citation type="submission" date="2020-02" db="EMBL/GenBank/DDBJ databases">
        <authorList>
            <person name="Meier V. D."/>
        </authorList>
    </citation>
    <scope>NUCLEOTIDE SEQUENCE</scope>
    <source>
        <strain evidence="6">AVDCRST_MAG65</strain>
    </source>
</reference>
<feature type="modified residue" description="N6-(pyridoxal phosphate)lysine" evidence="4">
    <location>
        <position position="182"/>
    </location>
</feature>
<proteinExistence type="inferred from homology"/>